<evidence type="ECO:0000313" key="4">
    <source>
        <dbReference type="EMBL" id="ABC22264.1"/>
    </source>
</evidence>
<dbReference type="HOGENOM" id="CLU_027239_4_1_5"/>
<dbReference type="EnsemblBacteria" id="ABC22264">
    <property type="protein sequence ID" value="ABC22264"/>
    <property type="gene ID" value="Rru_A1463"/>
</dbReference>
<name>Q2RUD1_RHORT</name>
<gene>
    <name evidence="4" type="ordered locus">Rru_A1463</name>
</gene>
<dbReference type="KEGG" id="rru:Rru_A1463"/>
<dbReference type="GO" id="GO:0004062">
    <property type="term" value="F:aryl sulfotransferase activity"/>
    <property type="evidence" value="ECO:0007669"/>
    <property type="project" value="UniProtKB-EC"/>
</dbReference>
<protein>
    <submittedName>
        <fullName evidence="4">Sulfotransferase</fullName>
        <ecNumber evidence="4">2.8.2.1</ecNumber>
    </submittedName>
</protein>
<comment type="similarity">
    <text evidence="1">Belongs to the sulfotransferase 1 family.</text>
</comment>
<dbReference type="Pfam" id="PF00685">
    <property type="entry name" value="Sulfotransfer_1"/>
    <property type="match status" value="1"/>
</dbReference>
<sequence length="280" mass="31126">MSFVWLASYPKSGNTWMRLMLQSLMQGGEPVDLSRPITPGLPLRSRDTLGRLLGADCGELSAEEIDRLRPWTYIKAAGLLPGPSFHKTHERWRRTAWNEPILPPEASCGAVYILRDPRDIALSLAHYTAVTVDEAIAVMADADHTLAEAGDRYCVLYRQPLGTWSQHVLSWLEDADPPPLVLRYEDMIDDPLAALTGVCAHIGLTAPAAALRAATRSCAFDVLRRAEQDHGFTEAVPGRAFFRRGLAGGWRDTLSPAQRQRIEDDHRAVMSRFGYLPPSR</sequence>
<accession>Q2RUD1</accession>
<dbReference type="eggNOG" id="COG0438">
    <property type="taxonomic scope" value="Bacteria"/>
</dbReference>
<dbReference type="PhylomeDB" id="Q2RUD1"/>
<organism evidence="4 5">
    <name type="scientific">Rhodospirillum rubrum (strain ATCC 11170 / ATH 1.1.1 / DSM 467 / LMG 4362 / NCIMB 8255 / S1)</name>
    <dbReference type="NCBI Taxonomy" id="269796"/>
    <lineage>
        <taxon>Bacteria</taxon>
        <taxon>Pseudomonadati</taxon>
        <taxon>Pseudomonadota</taxon>
        <taxon>Alphaproteobacteria</taxon>
        <taxon>Rhodospirillales</taxon>
        <taxon>Rhodospirillaceae</taxon>
        <taxon>Rhodospirillum</taxon>
    </lineage>
</organism>
<dbReference type="InterPro" id="IPR000863">
    <property type="entry name" value="Sulfotransferase_dom"/>
</dbReference>
<dbReference type="PANTHER" id="PTHR11783">
    <property type="entry name" value="SULFOTRANSFERASE SULT"/>
    <property type="match status" value="1"/>
</dbReference>
<dbReference type="InterPro" id="IPR027417">
    <property type="entry name" value="P-loop_NTPase"/>
</dbReference>
<dbReference type="Proteomes" id="UP000001929">
    <property type="component" value="Chromosome"/>
</dbReference>
<dbReference type="EC" id="2.8.2.1" evidence="4"/>
<evidence type="ECO:0000256" key="2">
    <source>
        <dbReference type="ARBA" id="ARBA00022679"/>
    </source>
</evidence>
<dbReference type="Gene3D" id="3.40.50.300">
    <property type="entry name" value="P-loop containing nucleotide triphosphate hydrolases"/>
    <property type="match status" value="1"/>
</dbReference>
<evidence type="ECO:0000259" key="3">
    <source>
        <dbReference type="Pfam" id="PF00685"/>
    </source>
</evidence>
<dbReference type="AlphaFoldDB" id="Q2RUD1"/>
<keyword evidence="5" id="KW-1185">Reference proteome</keyword>
<evidence type="ECO:0000256" key="1">
    <source>
        <dbReference type="ARBA" id="ARBA00005771"/>
    </source>
</evidence>
<evidence type="ECO:0000313" key="5">
    <source>
        <dbReference type="Proteomes" id="UP000001929"/>
    </source>
</evidence>
<dbReference type="PATRIC" id="fig|269796.9.peg.1535"/>
<keyword evidence="2 4" id="KW-0808">Transferase</keyword>
<proteinExistence type="inferred from homology"/>
<dbReference type="SUPFAM" id="SSF52540">
    <property type="entry name" value="P-loop containing nucleoside triphosphate hydrolases"/>
    <property type="match status" value="1"/>
</dbReference>
<dbReference type="RefSeq" id="WP_011389217.1">
    <property type="nucleotide sequence ID" value="NC_007643.1"/>
</dbReference>
<dbReference type="STRING" id="269796.Rru_A1463"/>
<reference evidence="4 5" key="1">
    <citation type="journal article" date="2011" name="Stand. Genomic Sci.">
        <title>Complete genome sequence of Rhodospirillum rubrum type strain (S1).</title>
        <authorList>
            <person name="Munk A.C."/>
            <person name="Copeland A."/>
            <person name="Lucas S."/>
            <person name="Lapidus A."/>
            <person name="Del Rio T.G."/>
            <person name="Barry K."/>
            <person name="Detter J.C."/>
            <person name="Hammon N."/>
            <person name="Israni S."/>
            <person name="Pitluck S."/>
            <person name="Brettin T."/>
            <person name="Bruce D."/>
            <person name="Han C."/>
            <person name="Tapia R."/>
            <person name="Gilna P."/>
            <person name="Schmutz J."/>
            <person name="Larimer F."/>
            <person name="Land M."/>
            <person name="Kyrpides N.C."/>
            <person name="Mavromatis K."/>
            <person name="Richardson P."/>
            <person name="Rohde M."/>
            <person name="Goker M."/>
            <person name="Klenk H.P."/>
            <person name="Zhang Y."/>
            <person name="Roberts G.P."/>
            <person name="Reslewic S."/>
            <person name="Schwartz D.C."/>
        </authorList>
    </citation>
    <scope>NUCLEOTIDE SEQUENCE [LARGE SCALE GENOMIC DNA]</scope>
    <source>
        <strain evidence="5">ATCC 11170 / ATH 1.1.1 / DSM 467 / LMG 4362 / NCIMB 8255 / S1</strain>
    </source>
</reference>
<dbReference type="EMBL" id="CP000230">
    <property type="protein sequence ID" value="ABC22264.1"/>
    <property type="molecule type" value="Genomic_DNA"/>
</dbReference>
<feature type="domain" description="Sulfotransferase" evidence="3">
    <location>
        <begin position="4"/>
        <end position="274"/>
    </location>
</feature>